<evidence type="ECO:0000256" key="1">
    <source>
        <dbReference type="ARBA" id="ARBA00023015"/>
    </source>
</evidence>
<accession>A0ABY5PMB6</accession>
<dbReference type="PRINTS" id="PR00033">
    <property type="entry name" value="HTHASNC"/>
</dbReference>
<dbReference type="InterPro" id="IPR019888">
    <property type="entry name" value="Tscrpt_reg_AsnC-like"/>
</dbReference>
<evidence type="ECO:0000313" key="5">
    <source>
        <dbReference type="EMBL" id="UUY05700.1"/>
    </source>
</evidence>
<keyword evidence="2" id="KW-0238">DNA-binding</keyword>
<dbReference type="InterPro" id="IPR011008">
    <property type="entry name" value="Dimeric_a/b-barrel"/>
</dbReference>
<reference evidence="6" key="1">
    <citation type="submission" date="2021-11" db="EMBL/GenBank/DDBJ databases">
        <title>Cultivation dependent microbiological survey of springs from the worlds oldest radium mine currently devoted to the extraction of radon-saturated water.</title>
        <authorList>
            <person name="Kapinusova G."/>
            <person name="Smrhova T."/>
            <person name="Strejcek M."/>
            <person name="Suman J."/>
            <person name="Jani K."/>
            <person name="Pajer P."/>
            <person name="Uhlik O."/>
        </authorList>
    </citation>
    <scope>NUCLEOTIDE SEQUENCE [LARGE SCALE GENOMIC DNA]</scope>
    <source>
        <strain evidence="6">J379</strain>
    </source>
</reference>
<gene>
    <name evidence="5" type="ORF">LRS13_09320</name>
</gene>
<feature type="domain" description="HTH asnC-type" evidence="4">
    <location>
        <begin position="35"/>
        <end position="95"/>
    </location>
</feature>
<dbReference type="EMBL" id="CP088295">
    <property type="protein sequence ID" value="UUY05700.1"/>
    <property type="molecule type" value="Genomic_DNA"/>
</dbReference>
<proteinExistence type="predicted"/>
<dbReference type="Pfam" id="PF13412">
    <property type="entry name" value="HTH_24"/>
    <property type="match status" value="1"/>
</dbReference>
<evidence type="ECO:0000259" key="4">
    <source>
        <dbReference type="PROSITE" id="PS50956"/>
    </source>
</evidence>
<dbReference type="InterPro" id="IPR019887">
    <property type="entry name" value="Tscrpt_reg_AsnC/Lrp_C"/>
</dbReference>
<dbReference type="InterPro" id="IPR036388">
    <property type="entry name" value="WH-like_DNA-bd_sf"/>
</dbReference>
<dbReference type="RefSeq" id="WP_353866145.1">
    <property type="nucleotide sequence ID" value="NZ_CP088295.1"/>
</dbReference>
<keyword evidence="1" id="KW-0805">Transcription regulation</keyword>
<evidence type="ECO:0000256" key="3">
    <source>
        <dbReference type="ARBA" id="ARBA00023163"/>
    </source>
</evidence>
<organism evidence="5 6">
    <name type="scientific">Svornostia abyssi</name>
    <dbReference type="NCBI Taxonomy" id="2898438"/>
    <lineage>
        <taxon>Bacteria</taxon>
        <taxon>Bacillati</taxon>
        <taxon>Actinomycetota</taxon>
        <taxon>Thermoleophilia</taxon>
        <taxon>Solirubrobacterales</taxon>
        <taxon>Baekduiaceae</taxon>
        <taxon>Svornostia</taxon>
    </lineage>
</organism>
<dbReference type="SUPFAM" id="SSF46785">
    <property type="entry name" value="Winged helix' DNA-binding domain"/>
    <property type="match status" value="1"/>
</dbReference>
<dbReference type="SMART" id="SM00344">
    <property type="entry name" value="HTH_ASNC"/>
    <property type="match status" value="1"/>
</dbReference>
<keyword evidence="3" id="KW-0804">Transcription</keyword>
<dbReference type="SUPFAM" id="SSF54909">
    <property type="entry name" value="Dimeric alpha+beta barrel"/>
    <property type="match status" value="1"/>
</dbReference>
<dbReference type="PANTHER" id="PTHR30154">
    <property type="entry name" value="LEUCINE-RESPONSIVE REGULATORY PROTEIN"/>
    <property type="match status" value="1"/>
</dbReference>
<protein>
    <submittedName>
        <fullName evidence="5">Lrp/AsnC family transcriptional regulator</fullName>
    </submittedName>
</protein>
<dbReference type="PROSITE" id="PS50956">
    <property type="entry name" value="HTH_ASNC_2"/>
    <property type="match status" value="1"/>
</dbReference>
<evidence type="ECO:0000313" key="6">
    <source>
        <dbReference type="Proteomes" id="UP001058860"/>
    </source>
</evidence>
<evidence type="ECO:0000256" key="2">
    <source>
        <dbReference type="ARBA" id="ARBA00023125"/>
    </source>
</evidence>
<sequence>MAGQLGAAASFTVGHRTRVKTLQSAVMTVDTEGTDDIDREIIRALTADARMSFRELGERVSLSANAAAERVRRLCDRGVITGFTAVLNPAASGRRLVALVDVRLSGPDASDRFERLAASLEQVTDCAHVTGRSDYALRVVTEDPAELDRLIRTLKTKGGVVETDTRIALRTVVSRSGPVRPRPAAPPLSGE</sequence>
<dbReference type="Pfam" id="PF01037">
    <property type="entry name" value="AsnC_trans_reg"/>
    <property type="match status" value="1"/>
</dbReference>
<name>A0ABY5PMB6_9ACTN</name>
<dbReference type="Gene3D" id="1.10.10.10">
    <property type="entry name" value="Winged helix-like DNA-binding domain superfamily/Winged helix DNA-binding domain"/>
    <property type="match status" value="1"/>
</dbReference>
<dbReference type="InterPro" id="IPR000485">
    <property type="entry name" value="AsnC-type_HTH_dom"/>
</dbReference>
<dbReference type="Gene3D" id="3.30.70.920">
    <property type="match status" value="1"/>
</dbReference>
<dbReference type="InterPro" id="IPR036390">
    <property type="entry name" value="WH_DNA-bd_sf"/>
</dbReference>
<dbReference type="Proteomes" id="UP001058860">
    <property type="component" value="Chromosome"/>
</dbReference>
<dbReference type="PANTHER" id="PTHR30154:SF53">
    <property type="entry name" value="HTH-TYPE TRANSCRIPTIONAL REGULATOR LRPC"/>
    <property type="match status" value="1"/>
</dbReference>
<keyword evidence="6" id="KW-1185">Reference proteome</keyword>